<reference evidence="2" key="1">
    <citation type="journal article" date="2022" name="Mol. Ecol. Resour.">
        <title>The genomes of chicory, endive, great burdock and yacon provide insights into Asteraceae palaeo-polyploidization history and plant inulin production.</title>
        <authorList>
            <person name="Fan W."/>
            <person name="Wang S."/>
            <person name="Wang H."/>
            <person name="Wang A."/>
            <person name="Jiang F."/>
            <person name="Liu H."/>
            <person name="Zhao H."/>
            <person name="Xu D."/>
            <person name="Zhang Y."/>
        </authorList>
    </citation>
    <scope>NUCLEOTIDE SEQUENCE [LARGE SCALE GENOMIC DNA]</scope>
    <source>
        <strain evidence="2">cv. Yunnan</strain>
    </source>
</reference>
<accession>A0ACB9JJ28</accession>
<sequence length="67" mass="7632">MCLASSEGTSSHQQWTCYTYDNHIADAETDSVELQVSEFLRPIEQVLNHDMILTIIYKQCGPLKKVT</sequence>
<keyword evidence="2" id="KW-1185">Reference proteome</keyword>
<evidence type="ECO:0000313" key="1">
    <source>
        <dbReference type="EMBL" id="KAI3820161.1"/>
    </source>
</evidence>
<evidence type="ECO:0000313" key="2">
    <source>
        <dbReference type="Proteomes" id="UP001056120"/>
    </source>
</evidence>
<dbReference type="Proteomes" id="UP001056120">
    <property type="component" value="Linkage Group LG04"/>
</dbReference>
<comment type="caution">
    <text evidence="1">The sequence shown here is derived from an EMBL/GenBank/DDBJ whole genome shotgun (WGS) entry which is preliminary data.</text>
</comment>
<organism evidence="1 2">
    <name type="scientific">Smallanthus sonchifolius</name>
    <dbReference type="NCBI Taxonomy" id="185202"/>
    <lineage>
        <taxon>Eukaryota</taxon>
        <taxon>Viridiplantae</taxon>
        <taxon>Streptophyta</taxon>
        <taxon>Embryophyta</taxon>
        <taxon>Tracheophyta</taxon>
        <taxon>Spermatophyta</taxon>
        <taxon>Magnoliopsida</taxon>
        <taxon>eudicotyledons</taxon>
        <taxon>Gunneridae</taxon>
        <taxon>Pentapetalae</taxon>
        <taxon>asterids</taxon>
        <taxon>campanulids</taxon>
        <taxon>Asterales</taxon>
        <taxon>Asteraceae</taxon>
        <taxon>Asteroideae</taxon>
        <taxon>Heliantheae alliance</taxon>
        <taxon>Millerieae</taxon>
        <taxon>Smallanthus</taxon>
    </lineage>
</organism>
<proteinExistence type="predicted"/>
<gene>
    <name evidence="1" type="ORF">L1987_14019</name>
</gene>
<protein>
    <submittedName>
        <fullName evidence="1">Uncharacterized protein</fullName>
    </submittedName>
</protein>
<name>A0ACB9JJ28_9ASTR</name>
<dbReference type="EMBL" id="CM042021">
    <property type="protein sequence ID" value="KAI3820161.1"/>
    <property type="molecule type" value="Genomic_DNA"/>
</dbReference>
<reference evidence="1 2" key="2">
    <citation type="journal article" date="2022" name="Mol. Ecol. Resour.">
        <title>The genomes of chicory, endive, great burdock and yacon provide insights into Asteraceae paleo-polyploidization history and plant inulin production.</title>
        <authorList>
            <person name="Fan W."/>
            <person name="Wang S."/>
            <person name="Wang H."/>
            <person name="Wang A."/>
            <person name="Jiang F."/>
            <person name="Liu H."/>
            <person name="Zhao H."/>
            <person name="Xu D."/>
            <person name="Zhang Y."/>
        </authorList>
    </citation>
    <scope>NUCLEOTIDE SEQUENCE [LARGE SCALE GENOMIC DNA]</scope>
    <source>
        <strain evidence="2">cv. Yunnan</strain>
        <tissue evidence="1">Leaves</tissue>
    </source>
</reference>